<dbReference type="InterPro" id="IPR036249">
    <property type="entry name" value="Thioredoxin-like_sf"/>
</dbReference>
<organism evidence="1 2">
    <name type="scientific">Streptomyces cynarae</name>
    <dbReference type="NCBI Taxonomy" id="2981134"/>
    <lineage>
        <taxon>Bacteria</taxon>
        <taxon>Bacillati</taxon>
        <taxon>Actinomycetota</taxon>
        <taxon>Actinomycetes</taxon>
        <taxon>Kitasatosporales</taxon>
        <taxon>Streptomycetaceae</taxon>
        <taxon>Streptomyces</taxon>
    </lineage>
</organism>
<proteinExistence type="predicted"/>
<dbReference type="SUPFAM" id="SSF52833">
    <property type="entry name" value="Thioredoxin-like"/>
    <property type="match status" value="1"/>
</dbReference>
<sequence length="77" mass="8163">MALAAVEWTCLHRPDVVDAFIDALFAAHLAPGEDLCDRVTVERHAAGAGIDPDALDRAFADGSALRDLHRVEAPGAE</sequence>
<protein>
    <submittedName>
        <fullName evidence="1">Uncharacterized protein</fullName>
    </submittedName>
</protein>
<dbReference type="RefSeq" id="WP_263227722.1">
    <property type="nucleotide sequence ID" value="NZ_CP106793.1"/>
</dbReference>
<reference evidence="1" key="1">
    <citation type="submission" date="2022-10" db="EMBL/GenBank/DDBJ databases">
        <authorList>
            <person name="Mo P."/>
        </authorList>
    </citation>
    <scope>NUCLEOTIDE SEQUENCE</scope>
    <source>
        <strain evidence="1">HUAS 13-4</strain>
    </source>
</reference>
<dbReference type="EMBL" id="CP106793">
    <property type="protein sequence ID" value="UXY17691.1"/>
    <property type="molecule type" value="Genomic_DNA"/>
</dbReference>
<evidence type="ECO:0000313" key="1">
    <source>
        <dbReference type="EMBL" id="UXY17691.1"/>
    </source>
</evidence>
<keyword evidence="2" id="KW-1185">Reference proteome</keyword>
<dbReference type="Proteomes" id="UP001061298">
    <property type="component" value="Chromosome"/>
</dbReference>
<dbReference type="Gene3D" id="3.40.30.10">
    <property type="entry name" value="Glutaredoxin"/>
    <property type="match status" value="1"/>
</dbReference>
<accession>A0ABY6DXD6</accession>
<gene>
    <name evidence="1" type="ORF">N8I84_02200</name>
</gene>
<evidence type="ECO:0000313" key="2">
    <source>
        <dbReference type="Proteomes" id="UP001061298"/>
    </source>
</evidence>
<name>A0ABY6DXD6_9ACTN</name>